<dbReference type="InterPro" id="IPR001173">
    <property type="entry name" value="Glyco_trans_2-like"/>
</dbReference>
<proteinExistence type="predicted"/>
<dbReference type="PATRIC" id="fig|658445.3.peg.2525"/>
<dbReference type="PANTHER" id="PTHR43685:SF2">
    <property type="entry name" value="GLYCOSYLTRANSFERASE 2-LIKE DOMAIN-CONTAINING PROTEIN"/>
    <property type="match status" value="1"/>
</dbReference>
<dbReference type="Gene3D" id="3.90.550.10">
    <property type="entry name" value="Spore Coat Polysaccharide Biosynthesis Protein SpsA, Chain A"/>
    <property type="match status" value="1"/>
</dbReference>
<reference evidence="2 3" key="1">
    <citation type="submission" date="2013-05" db="EMBL/GenBank/DDBJ databases">
        <title>Complete genome sequence of the lipase-producing bacterium Photobacterium gaetbulicola Gung47.</title>
        <authorList>
            <person name="Kim Y.-O."/>
        </authorList>
    </citation>
    <scope>NUCLEOTIDE SEQUENCE [LARGE SCALE GENOMIC DNA]</scope>
    <source>
        <strain evidence="2 3">Gung47</strain>
    </source>
</reference>
<gene>
    <name evidence="2" type="ORF">H744_2c0617</name>
</gene>
<dbReference type="SUPFAM" id="SSF53448">
    <property type="entry name" value="Nucleotide-diphospho-sugar transferases"/>
    <property type="match status" value="1"/>
</dbReference>
<dbReference type="Pfam" id="PF00535">
    <property type="entry name" value="Glycos_transf_2"/>
    <property type="match status" value="1"/>
</dbReference>
<dbReference type="STRING" id="658445.H744_2c0617"/>
<organism evidence="2 3">
    <name type="scientific">Photobacterium gaetbulicola Gung47</name>
    <dbReference type="NCBI Taxonomy" id="658445"/>
    <lineage>
        <taxon>Bacteria</taxon>
        <taxon>Pseudomonadati</taxon>
        <taxon>Pseudomonadota</taxon>
        <taxon>Gammaproteobacteria</taxon>
        <taxon>Vibrionales</taxon>
        <taxon>Vibrionaceae</taxon>
        <taxon>Photobacterium</taxon>
    </lineage>
</organism>
<dbReference type="Proteomes" id="UP000032303">
    <property type="component" value="Chromosome 2"/>
</dbReference>
<accession>A0A0C5WJM7</accession>
<dbReference type="EMBL" id="CP005974">
    <property type="protein sequence ID" value="AJR07353.1"/>
    <property type="molecule type" value="Genomic_DNA"/>
</dbReference>
<protein>
    <recommendedName>
        <fullName evidence="1">Glycosyltransferase 2-like domain-containing protein</fullName>
    </recommendedName>
</protein>
<keyword evidence="3" id="KW-1185">Reference proteome</keyword>
<dbReference type="OrthoDB" id="9802649at2"/>
<evidence type="ECO:0000313" key="2">
    <source>
        <dbReference type="EMBL" id="AJR07353.1"/>
    </source>
</evidence>
<sequence length="304" mass="34333">MSSEAEVSVVIPNYNCLPTLPRAIESIRMQGIPVEIIVVDDGSTDGSREWLARQVDITLLLTERAGVSQARNVGVSHCSNELIAFLDADDYWLENKLPQQLSLHQHFPELVCSFTDYMHVSEAGRPIISCFEYWPRFRKQIGNNPVVVLTSLTPLLYAENVVGTSTVVVRKQTLIEVGGFDPYLKSASDWDLWLKVAEQGAVGVLNTNFCHYISDRADAISRDHNKRLEAMKRILDRHRPKVSKHPAELLAGYLRWVTGKAEYNRLKKAYCYAACQEIMVLCFQPSKRRVKAAGRDILSVLTLK</sequence>
<dbReference type="AlphaFoldDB" id="A0A0C5WJM7"/>
<name>A0A0C5WJM7_9GAMM</name>
<dbReference type="PANTHER" id="PTHR43685">
    <property type="entry name" value="GLYCOSYLTRANSFERASE"/>
    <property type="match status" value="1"/>
</dbReference>
<feature type="domain" description="Glycosyltransferase 2-like" evidence="1">
    <location>
        <begin position="8"/>
        <end position="120"/>
    </location>
</feature>
<dbReference type="KEGG" id="pgb:H744_2c0617"/>
<dbReference type="HOGENOM" id="CLU_025996_0_0_6"/>
<evidence type="ECO:0000259" key="1">
    <source>
        <dbReference type="Pfam" id="PF00535"/>
    </source>
</evidence>
<evidence type="ECO:0000313" key="3">
    <source>
        <dbReference type="Proteomes" id="UP000032303"/>
    </source>
</evidence>
<dbReference type="InterPro" id="IPR050834">
    <property type="entry name" value="Glycosyltransf_2"/>
</dbReference>
<dbReference type="InterPro" id="IPR029044">
    <property type="entry name" value="Nucleotide-diphossugar_trans"/>
</dbReference>